<dbReference type="SUPFAM" id="SSF53756">
    <property type="entry name" value="UDP-Glycosyltransferase/glycogen phosphorylase"/>
    <property type="match status" value="1"/>
</dbReference>
<proteinExistence type="predicted"/>
<dbReference type="InterPro" id="IPR028098">
    <property type="entry name" value="Glyco_trans_4-like_N"/>
</dbReference>
<dbReference type="Pfam" id="PF00534">
    <property type="entry name" value="Glycos_transf_1"/>
    <property type="match status" value="1"/>
</dbReference>
<dbReference type="PANTHER" id="PTHR45947">
    <property type="entry name" value="SULFOQUINOVOSYL TRANSFERASE SQD2"/>
    <property type="match status" value="1"/>
</dbReference>
<evidence type="ECO:0000313" key="7">
    <source>
        <dbReference type="EMBL" id="CAB4668681.1"/>
    </source>
</evidence>
<dbReference type="GO" id="GO:0016757">
    <property type="term" value="F:glycosyltransferase activity"/>
    <property type="evidence" value="ECO:0007669"/>
    <property type="project" value="InterPro"/>
</dbReference>
<dbReference type="Gene3D" id="3.40.50.2000">
    <property type="entry name" value="Glycogen Phosphorylase B"/>
    <property type="match status" value="2"/>
</dbReference>
<evidence type="ECO:0000259" key="1">
    <source>
        <dbReference type="Pfam" id="PF00534"/>
    </source>
</evidence>
<dbReference type="InterPro" id="IPR050194">
    <property type="entry name" value="Glycosyltransferase_grp1"/>
</dbReference>
<dbReference type="EMBL" id="CAEZSU010000008">
    <property type="protein sequence ID" value="CAB4540095.1"/>
    <property type="molecule type" value="Genomic_DNA"/>
</dbReference>
<organism evidence="3">
    <name type="scientific">freshwater metagenome</name>
    <dbReference type="NCBI Taxonomy" id="449393"/>
    <lineage>
        <taxon>unclassified sequences</taxon>
        <taxon>metagenomes</taxon>
        <taxon>ecological metagenomes</taxon>
    </lineage>
</organism>
<feature type="domain" description="Glycosyltransferase subfamily 4-like N-terminal" evidence="2">
    <location>
        <begin position="17"/>
        <end position="169"/>
    </location>
</feature>
<dbReference type="PANTHER" id="PTHR45947:SF3">
    <property type="entry name" value="SULFOQUINOVOSYL TRANSFERASE SQD2"/>
    <property type="match status" value="1"/>
</dbReference>
<sequence length="351" mass="38923">MRIVFLAWRDTAHPQAGGSEVVIDQLASRLTERGHHVELLHGGPSGTHPYRSTRIGGNYSQYLRAPFSFFRRRRGVDVVIDVENGIPYFSPLWQRKPVVGLVHHIHTEQWRMQFPEPIAAVGRLLEGRLMPLVYRRAPFVTVSPSTTNGLADLGIAPSHITTIEMGLDFDPLEPAPSTEPRFIVLSRLVPHKRVELALKMWDSVRPITGGQLVIVGDGPELDNLRSMAGAGVEFTGWVDEERKRSELAQAWILIHPAHHEGWGTVVMEAAAASVPTLAFDVDGVRDSVANGVTGYLATNESDFAAQWISLTTNGSQRAQMANAAKNRASTFTWDRAVDMFEAILQKTVREQ</sequence>
<dbReference type="InterPro" id="IPR001296">
    <property type="entry name" value="Glyco_trans_1"/>
</dbReference>
<dbReference type="AlphaFoldDB" id="A0A6J6BMZ1"/>
<dbReference type="EMBL" id="CAEZXE010000010">
    <property type="protein sequence ID" value="CAB4668681.1"/>
    <property type="molecule type" value="Genomic_DNA"/>
</dbReference>
<name>A0A6J6BMZ1_9ZZZZ</name>
<protein>
    <submittedName>
        <fullName evidence="3">Unannotated protein</fullName>
    </submittedName>
</protein>
<reference evidence="3" key="1">
    <citation type="submission" date="2020-05" db="EMBL/GenBank/DDBJ databases">
        <authorList>
            <person name="Chiriac C."/>
            <person name="Salcher M."/>
            <person name="Ghai R."/>
            <person name="Kavagutti S V."/>
        </authorList>
    </citation>
    <scope>NUCLEOTIDE SEQUENCE</scope>
</reference>
<dbReference type="EMBL" id="CAEZVV010000013">
    <property type="protein sequence ID" value="CAB4638345.1"/>
    <property type="molecule type" value="Genomic_DNA"/>
</dbReference>
<dbReference type="EMBL" id="CAEZTR010000015">
    <property type="protein sequence ID" value="CAB4568919.1"/>
    <property type="molecule type" value="Genomic_DNA"/>
</dbReference>
<evidence type="ECO:0000313" key="4">
    <source>
        <dbReference type="EMBL" id="CAB4553660.1"/>
    </source>
</evidence>
<dbReference type="CDD" id="cd03801">
    <property type="entry name" value="GT4_PimA-like"/>
    <property type="match status" value="1"/>
</dbReference>
<dbReference type="EMBL" id="CAEZTG010000003">
    <property type="protein sequence ID" value="CAB4553660.1"/>
    <property type="molecule type" value="Genomic_DNA"/>
</dbReference>
<feature type="domain" description="Glycosyl transferase family 1" evidence="1">
    <location>
        <begin position="175"/>
        <end position="327"/>
    </location>
</feature>
<dbReference type="Pfam" id="PF13439">
    <property type="entry name" value="Glyco_transf_4"/>
    <property type="match status" value="1"/>
</dbReference>
<evidence type="ECO:0000313" key="6">
    <source>
        <dbReference type="EMBL" id="CAB4638345.1"/>
    </source>
</evidence>
<evidence type="ECO:0000313" key="3">
    <source>
        <dbReference type="EMBL" id="CAB4540095.1"/>
    </source>
</evidence>
<evidence type="ECO:0000259" key="2">
    <source>
        <dbReference type="Pfam" id="PF13439"/>
    </source>
</evidence>
<gene>
    <name evidence="3" type="ORF">UFOPK1495_00140</name>
    <name evidence="4" type="ORF">UFOPK1603_00064</name>
    <name evidence="5" type="ORF">UFOPK1711_00381</name>
    <name evidence="6" type="ORF">UFOPK2143_00400</name>
    <name evidence="7" type="ORF">UFOPK2350_00210</name>
</gene>
<evidence type="ECO:0000313" key="5">
    <source>
        <dbReference type="EMBL" id="CAB4568919.1"/>
    </source>
</evidence>
<accession>A0A6J6BMZ1</accession>